<reference evidence="2 3" key="1">
    <citation type="journal article" date="2019" name="Nat. Med.">
        <title>A library of human gut bacterial isolates paired with longitudinal multiomics data enables mechanistic microbiome research.</title>
        <authorList>
            <person name="Poyet M."/>
            <person name="Groussin M."/>
            <person name="Gibbons S.M."/>
            <person name="Avila-Pacheco J."/>
            <person name="Jiang X."/>
            <person name="Kearney S.M."/>
            <person name="Perrotta A.R."/>
            <person name="Berdy B."/>
            <person name="Zhao S."/>
            <person name="Lieberman T.D."/>
            <person name="Swanson P.K."/>
            <person name="Smith M."/>
            <person name="Roesemann S."/>
            <person name="Alexander J.E."/>
            <person name="Rich S.A."/>
            <person name="Livny J."/>
            <person name="Vlamakis H."/>
            <person name="Clish C."/>
            <person name="Bullock K."/>
            <person name="Deik A."/>
            <person name="Scott J."/>
            <person name="Pierce K.A."/>
            <person name="Xavier R.J."/>
            <person name="Alm E.J."/>
        </authorList>
    </citation>
    <scope>NUCLEOTIDE SEQUENCE [LARGE SCALE GENOMIC DNA]</scope>
    <source>
        <strain evidence="2 3">BIOML-A156</strain>
    </source>
</reference>
<dbReference type="PANTHER" id="PTHR40446">
    <property type="entry name" value="N-ACETYLGLUCOSAMINE-1-PHOSPHODIESTER ALPHA-N-ACETYLGLUCOSAMINIDASE"/>
    <property type="match status" value="1"/>
</dbReference>
<feature type="domain" description="Phosphodiester glycosidase" evidence="1">
    <location>
        <begin position="117"/>
        <end position="307"/>
    </location>
</feature>
<proteinExistence type="predicted"/>
<evidence type="ECO:0000313" key="2">
    <source>
        <dbReference type="EMBL" id="KAB4476959.1"/>
    </source>
</evidence>
<gene>
    <name evidence="2" type="ORF">GAN59_07235</name>
</gene>
<sequence length="309" mass="34204">MTGEVYLCVISCYTKYESKTYRLFMRRNLVGIIVLILLSVRVVNAQTVADSIAIVTAPWEVVTVENGIVHKRASIPFLYQGTQSINILEINPKTGKKIGIAFTGQLEKISRIARKHQAIGAINGSYFDMTKGNSVCFLKVGSQVVDTTSLDELKLRVTGAVYEKKGKVKLIPWDRQIEKNYKKNKGSVLASGPLMLKDGEYYDWSQCNANFIETKHPRSAICLTEEGKILFVTVDGRSPENAVGINIPELAHLLHVLGGKDALNLDGGGSTALWLSGAPEEGIVNFPCDNRNYDHQGERKVANFLYVHD</sequence>
<name>A0A6I0SHJ4_BACT4</name>
<comment type="caution">
    <text evidence="2">The sequence shown here is derived from an EMBL/GenBank/DDBJ whole genome shotgun (WGS) entry which is preliminary data.</text>
</comment>
<accession>A0A6I0SHJ4</accession>
<keyword evidence="2" id="KW-0378">Hydrolase</keyword>
<dbReference type="PANTHER" id="PTHR40446:SF2">
    <property type="entry name" value="N-ACETYLGLUCOSAMINE-1-PHOSPHODIESTER ALPHA-N-ACETYLGLUCOSAMINIDASE"/>
    <property type="match status" value="1"/>
</dbReference>
<dbReference type="AlphaFoldDB" id="A0A6I0SHJ4"/>
<dbReference type="EMBL" id="WCRS01000003">
    <property type="protein sequence ID" value="KAB4476959.1"/>
    <property type="molecule type" value="Genomic_DNA"/>
</dbReference>
<keyword evidence="2" id="KW-0326">Glycosidase</keyword>
<protein>
    <submittedName>
        <fullName evidence="2">Phosphodiester glycosidase family protein</fullName>
    </submittedName>
</protein>
<dbReference type="Proteomes" id="UP000488521">
    <property type="component" value="Unassembled WGS sequence"/>
</dbReference>
<dbReference type="Pfam" id="PF09992">
    <property type="entry name" value="NAGPA"/>
    <property type="match status" value="1"/>
</dbReference>
<evidence type="ECO:0000313" key="3">
    <source>
        <dbReference type="Proteomes" id="UP000488521"/>
    </source>
</evidence>
<dbReference type="InterPro" id="IPR018711">
    <property type="entry name" value="NAGPA"/>
</dbReference>
<evidence type="ECO:0000259" key="1">
    <source>
        <dbReference type="Pfam" id="PF09992"/>
    </source>
</evidence>
<dbReference type="GO" id="GO:0016798">
    <property type="term" value="F:hydrolase activity, acting on glycosyl bonds"/>
    <property type="evidence" value="ECO:0007669"/>
    <property type="project" value="UniProtKB-KW"/>
</dbReference>
<organism evidence="2 3">
    <name type="scientific">Bacteroides thetaiotaomicron</name>
    <dbReference type="NCBI Taxonomy" id="818"/>
    <lineage>
        <taxon>Bacteria</taxon>
        <taxon>Pseudomonadati</taxon>
        <taxon>Bacteroidota</taxon>
        <taxon>Bacteroidia</taxon>
        <taxon>Bacteroidales</taxon>
        <taxon>Bacteroidaceae</taxon>
        <taxon>Bacteroides</taxon>
    </lineage>
</organism>